<dbReference type="InterPro" id="IPR003663">
    <property type="entry name" value="Sugar/inositol_transpt"/>
</dbReference>
<dbReference type="Proteomes" id="UP000245942">
    <property type="component" value="Unassembled WGS sequence"/>
</dbReference>
<evidence type="ECO:0000256" key="6">
    <source>
        <dbReference type="ARBA" id="ARBA00023136"/>
    </source>
</evidence>
<dbReference type="GO" id="GO:0005351">
    <property type="term" value="F:carbohydrate:proton symporter activity"/>
    <property type="evidence" value="ECO:0007669"/>
    <property type="project" value="TreeGrafter"/>
</dbReference>
<feature type="transmembrane region" description="Helical" evidence="8">
    <location>
        <begin position="110"/>
        <end position="127"/>
    </location>
</feature>
<evidence type="ECO:0000256" key="2">
    <source>
        <dbReference type="ARBA" id="ARBA00010992"/>
    </source>
</evidence>
<dbReference type="AlphaFoldDB" id="A0A316U8E6"/>
<dbReference type="PROSITE" id="PS00217">
    <property type="entry name" value="SUGAR_TRANSPORT_2"/>
    <property type="match status" value="1"/>
</dbReference>
<evidence type="ECO:0000259" key="9">
    <source>
        <dbReference type="PROSITE" id="PS50850"/>
    </source>
</evidence>
<evidence type="ECO:0000256" key="8">
    <source>
        <dbReference type="SAM" id="Phobius"/>
    </source>
</evidence>
<evidence type="ECO:0000313" key="11">
    <source>
        <dbReference type="Proteomes" id="UP000245942"/>
    </source>
</evidence>
<proteinExistence type="inferred from homology"/>
<dbReference type="InterPro" id="IPR005829">
    <property type="entry name" value="Sugar_transporter_CS"/>
</dbReference>
<keyword evidence="4 8" id="KW-0812">Transmembrane</keyword>
<dbReference type="STRING" id="1684307.A0A316U8E6"/>
<comment type="subcellular location">
    <subcellularLocation>
        <location evidence="1">Membrane</location>
        <topology evidence="1">Multi-pass membrane protein</topology>
    </subcellularLocation>
</comment>
<feature type="transmembrane region" description="Helical" evidence="8">
    <location>
        <begin position="12"/>
        <end position="32"/>
    </location>
</feature>
<feature type="domain" description="Major facilitator superfamily (MFS) profile" evidence="9">
    <location>
        <begin position="1"/>
        <end position="383"/>
    </location>
</feature>
<keyword evidence="11" id="KW-1185">Reference proteome</keyword>
<dbReference type="InterPro" id="IPR005828">
    <property type="entry name" value="MFS_sugar_transport-like"/>
</dbReference>
<evidence type="ECO:0000313" key="10">
    <source>
        <dbReference type="EMBL" id="PWN21507.1"/>
    </source>
</evidence>
<dbReference type="InterPro" id="IPR020846">
    <property type="entry name" value="MFS_dom"/>
</dbReference>
<feature type="transmembrane region" description="Helical" evidence="8">
    <location>
        <begin position="38"/>
        <end position="60"/>
    </location>
</feature>
<comment type="similarity">
    <text evidence="2">Belongs to the major facilitator superfamily. Sugar transporter (TC 2.A.1.1) family.</text>
</comment>
<keyword evidence="6 8" id="KW-0472">Membrane</keyword>
<name>A0A316U8E6_9BASI</name>
<keyword evidence="3" id="KW-0813">Transport</keyword>
<dbReference type="PROSITE" id="PS50850">
    <property type="entry name" value="MFS"/>
    <property type="match status" value="1"/>
</dbReference>
<sequence length="383" mass="41963">MSTFFIGGILGRRLTIIVGSIWMLIGAIIQTFSSSVGVVIFGRIVSGIGMGLINASVPVYQAEMSPALSRGQLVAIDLVVLNCGIALSYWCCYGFNFSGLQGNVTWRVPIALQCVFIVGIFLIALILPDTPRWYATRNRNAEALTVLARLRGKPEDSCEILEEFNDIQATILHEAMSKKSGWLSLVKPSDGWKDDVLRSRRRLFLACFIQAAQQLGGINALIYYSSTLFSQSLKFGSRDSAKLAGGLNMVLILGSLMSIFLVDRVGRRKLLLPCIAAMSFVFVLQTIFVKNIQAETATTGVKNAAVAMLFFFELFFSIGFQATVWMIPSEILPLNIRTQGSALSTGSNWVSRTEELRAQLLCNQQLISPLLSPCALFRSATSS</sequence>
<dbReference type="OrthoDB" id="2544694at2759"/>
<gene>
    <name evidence="10" type="ORF">BCV69DRAFT_282230</name>
</gene>
<reference evidence="10 11" key="1">
    <citation type="journal article" date="2018" name="Mol. Biol. Evol.">
        <title>Broad Genomic Sampling Reveals a Smut Pathogenic Ancestry of the Fungal Clade Ustilaginomycotina.</title>
        <authorList>
            <person name="Kijpornyongpan T."/>
            <person name="Mondo S.J."/>
            <person name="Barry K."/>
            <person name="Sandor L."/>
            <person name="Lee J."/>
            <person name="Lipzen A."/>
            <person name="Pangilinan J."/>
            <person name="LaButti K."/>
            <person name="Hainaut M."/>
            <person name="Henrissat B."/>
            <person name="Grigoriev I.V."/>
            <person name="Spatafora J.W."/>
            <person name="Aime M.C."/>
        </authorList>
    </citation>
    <scope>NUCLEOTIDE SEQUENCE [LARGE SCALE GENOMIC DNA]</scope>
    <source>
        <strain evidence="10 11">MCA 4718</strain>
    </source>
</reference>
<dbReference type="InterPro" id="IPR050360">
    <property type="entry name" value="MFS_Sugar_Transporters"/>
</dbReference>
<evidence type="ECO:0000256" key="7">
    <source>
        <dbReference type="ARBA" id="ARBA00049119"/>
    </source>
</evidence>
<organism evidence="10 11">
    <name type="scientific">Pseudomicrostroma glucosiphilum</name>
    <dbReference type="NCBI Taxonomy" id="1684307"/>
    <lineage>
        <taxon>Eukaryota</taxon>
        <taxon>Fungi</taxon>
        <taxon>Dikarya</taxon>
        <taxon>Basidiomycota</taxon>
        <taxon>Ustilaginomycotina</taxon>
        <taxon>Exobasidiomycetes</taxon>
        <taxon>Microstromatales</taxon>
        <taxon>Microstromatales incertae sedis</taxon>
        <taxon>Pseudomicrostroma</taxon>
    </lineage>
</organism>
<dbReference type="InterPro" id="IPR036259">
    <property type="entry name" value="MFS_trans_sf"/>
</dbReference>
<dbReference type="PRINTS" id="PR00171">
    <property type="entry name" value="SUGRTRNSPORT"/>
</dbReference>
<evidence type="ECO:0000256" key="4">
    <source>
        <dbReference type="ARBA" id="ARBA00022692"/>
    </source>
</evidence>
<keyword evidence="5 8" id="KW-1133">Transmembrane helix</keyword>
<accession>A0A316U8E6</accession>
<dbReference type="Gene3D" id="1.20.1250.20">
    <property type="entry name" value="MFS general substrate transporter like domains"/>
    <property type="match status" value="1"/>
</dbReference>
<feature type="transmembrane region" description="Helical" evidence="8">
    <location>
        <begin position="244"/>
        <end position="263"/>
    </location>
</feature>
<protein>
    <submittedName>
        <fullName evidence="10">MFS general substrate transporter</fullName>
    </submittedName>
</protein>
<feature type="transmembrane region" description="Helical" evidence="8">
    <location>
        <begin position="203"/>
        <end position="224"/>
    </location>
</feature>
<dbReference type="GO" id="GO:0016020">
    <property type="term" value="C:membrane"/>
    <property type="evidence" value="ECO:0007669"/>
    <property type="project" value="UniProtKB-SubCell"/>
</dbReference>
<dbReference type="RefSeq" id="XP_025348667.1">
    <property type="nucleotide sequence ID" value="XM_025492285.1"/>
</dbReference>
<dbReference type="PANTHER" id="PTHR48022:SF28">
    <property type="entry name" value="MAJOR FACILITATOR SUPERFAMILY (MFS) PROFILE DOMAIN-CONTAINING PROTEIN-RELATED"/>
    <property type="match status" value="1"/>
</dbReference>
<feature type="transmembrane region" description="Helical" evidence="8">
    <location>
        <begin position="270"/>
        <end position="292"/>
    </location>
</feature>
<dbReference type="EMBL" id="KZ819325">
    <property type="protein sequence ID" value="PWN21507.1"/>
    <property type="molecule type" value="Genomic_DNA"/>
</dbReference>
<evidence type="ECO:0000256" key="1">
    <source>
        <dbReference type="ARBA" id="ARBA00004141"/>
    </source>
</evidence>
<dbReference type="SUPFAM" id="SSF103473">
    <property type="entry name" value="MFS general substrate transporter"/>
    <property type="match status" value="1"/>
</dbReference>
<dbReference type="Pfam" id="PF00083">
    <property type="entry name" value="Sugar_tr"/>
    <property type="match status" value="1"/>
</dbReference>
<feature type="transmembrane region" description="Helical" evidence="8">
    <location>
        <begin position="304"/>
        <end position="327"/>
    </location>
</feature>
<dbReference type="GeneID" id="37014019"/>
<feature type="transmembrane region" description="Helical" evidence="8">
    <location>
        <begin position="72"/>
        <end position="90"/>
    </location>
</feature>
<evidence type="ECO:0000256" key="3">
    <source>
        <dbReference type="ARBA" id="ARBA00022448"/>
    </source>
</evidence>
<comment type="catalytic activity">
    <reaction evidence="7">
        <text>myo-inositol(out) + H(+)(out) = myo-inositol(in) + H(+)(in)</text>
        <dbReference type="Rhea" id="RHEA:60364"/>
        <dbReference type="ChEBI" id="CHEBI:15378"/>
        <dbReference type="ChEBI" id="CHEBI:17268"/>
    </reaction>
</comment>
<dbReference type="PANTHER" id="PTHR48022">
    <property type="entry name" value="PLASTIDIC GLUCOSE TRANSPORTER 4"/>
    <property type="match status" value="1"/>
</dbReference>
<evidence type="ECO:0000256" key="5">
    <source>
        <dbReference type="ARBA" id="ARBA00022989"/>
    </source>
</evidence>